<protein>
    <submittedName>
        <fullName evidence="2">Uncharacterized protein</fullName>
    </submittedName>
</protein>
<keyword evidence="3" id="KW-1185">Reference proteome</keyword>
<name>A0ABQ0M025_MYCCL</name>
<feature type="region of interest" description="Disordered" evidence="1">
    <location>
        <begin position="55"/>
        <end position="75"/>
    </location>
</feature>
<dbReference type="EMBL" id="DF849039">
    <property type="protein sequence ID" value="GAT55526.1"/>
    <property type="molecule type" value="Genomic_DNA"/>
</dbReference>
<proteinExistence type="predicted"/>
<feature type="region of interest" description="Disordered" evidence="1">
    <location>
        <begin position="1"/>
        <end position="42"/>
    </location>
</feature>
<evidence type="ECO:0000313" key="2">
    <source>
        <dbReference type="EMBL" id="GAT55526.1"/>
    </source>
</evidence>
<sequence>MSGAGPSRSSFLPNPSHGPPSHALPSSEPPTPQLSASDTLFRGISDSPHSFGTFNKVSYSSTPQNTPDSLYSPLQHRQGLSNSQEFWQQVIESASPDELLQNVHHCAVLTDLQVLNVRFQTLRDDYQLLASTISQVFSVIPNPYNIPIAPVSSTTASNSIFPPPPTARKVEYSALEKCWKNGLAPNNFATGTRATGLRSRTTAASSR</sequence>
<feature type="compositionally biased region" description="Polar residues" evidence="1">
    <location>
        <begin position="55"/>
        <end position="69"/>
    </location>
</feature>
<gene>
    <name evidence="2" type="ORF">MCHLO_12285</name>
</gene>
<accession>A0ABQ0M025</accession>
<dbReference type="Proteomes" id="UP000815677">
    <property type="component" value="Unassembled WGS sequence"/>
</dbReference>
<evidence type="ECO:0000256" key="1">
    <source>
        <dbReference type="SAM" id="MobiDB-lite"/>
    </source>
</evidence>
<reference evidence="2" key="1">
    <citation type="submission" date="2014-09" db="EMBL/GenBank/DDBJ databases">
        <title>Genome sequence of the luminous mushroom Mycena chlorophos for searching fungal bioluminescence genes.</title>
        <authorList>
            <person name="Tanaka Y."/>
            <person name="Kasuga D."/>
            <person name="Oba Y."/>
            <person name="Hase S."/>
            <person name="Sato K."/>
            <person name="Oba Y."/>
            <person name="Sakakibara Y."/>
        </authorList>
    </citation>
    <scope>NUCLEOTIDE SEQUENCE</scope>
</reference>
<organism evidence="2 3">
    <name type="scientific">Mycena chlorophos</name>
    <name type="common">Agaric fungus</name>
    <name type="synonym">Agaricus chlorophos</name>
    <dbReference type="NCBI Taxonomy" id="658473"/>
    <lineage>
        <taxon>Eukaryota</taxon>
        <taxon>Fungi</taxon>
        <taxon>Dikarya</taxon>
        <taxon>Basidiomycota</taxon>
        <taxon>Agaricomycotina</taxon>
        <taxon>Agaricomycetes</taxon>
        <taxon>Agaricomycetidae</taxon>
        <taxon>Agaricales</taxon>
        <taxon>Marasmiineae</taxon>
        <taxon>Mycenaceae</taxon>
        <taxon>Mycena</taxon>
    </lineage>
</organism>
<evidence type="ECO:0000313" key="3">
    <source>
        <dbReference type="Proteomes" id="UP000815677"/>
    </source>
</evidence>